<dbReference type="AlphaFoldDB" id="A0A250IMK2"/>
<accession>A0A250IMK2</accession>
<name>A0A250IMK2_9BACT</name>
<proteinExistence type="predicted"/>
<dbReference type="KEGG" id="mbd:MEBOL_005875"/>
<sequence>MAEQERKAPGSTEEKQTPSREAGAKTEKHSSPGAPTNAQVKSGGNEEDDLVDEQSKESFPSSDAPSNY</sequence>
<keyword evidence="3" id="KW-1185">Reference proteome</keyword>
<feature type="compositionally biased region" description="Polar residues" evidence="1">
    <location>
        <begin position="33"/>
        <end position="42"/>
    </location>
</feature>
<evidence type="ECO:0000313" key="3">
    <source>
        <dbReference type="Proteomes" id="UP000217289"/>
    </source>
</evidence>
<feature type="compositionally biased region" description="Basic and acidic residues" evidence="1">
    <location>
        <begin position="1"/>
        <end position="30"/>
    </location>
</feature>
<dbReference type="Proteomes" id="UP000217289">
    <property type="component" value="Chromosome"/>
</dbReference>
<evidence type="ECO:0000313" key="2">
    <source>
        <dbReference type="EMBL" id="ATB32397.1"/>
    </source>
</evidence>
<gene>
    <name evidence="2" type="ORF">MEBOL_005875</name>
</gene>
<reference evidence="2 3" key="1">
    <citation type="submission" date="2017-06" db="EMBL/GenBank/DDBJ databases">
        <authorList>
            <person name="Kim H.J."/>
            <person name="Triplett B.A."/>
        </authorList>
    </citation>
    <scope>NUCLEOTIDE SEQUENCE [LARGE SCALE GENOMIC DNA]</scope>
    <source>
        <strain evidence="2 3">DSM 14713</strain>
    </source>
</reference>
<feature type="compositionally biased region" description="Polar residues" evidence="1">
    <location>
        <begin position="57"/>
        <end position="68"/>
    </location>
</feature>
<protein>
    <submittedName>
        <fullName evidence="2">Uncharacterized protein</fullName>
    </submittedName>
</protein>
<dbReference type="EMBL" id="CP022163">
    <property type="protein sequence ID" value="ATB32397.1"/>
    <property type="molecule type" value="Genomic_DNA"/>
</dbReference>
<feature type="region of interest" description="Disordered" evidence="1">
    <location>
        <begin position="1"/>
        <end position="68"/>
    </location>
</feature>
<organism evidence="2 3">
    <name type="scientific">Melittangium boletus DSM 14713</name>
    <dbReference type="NCBI Taxonomy" id="1294270"/>
    <lineage>
        <taxon>Bacteria</taxon>
        <taxon>Pseudomonadati</taxon>
        <taxon>Myxococcota</taxon>
        <taxon>Myxococcia</taxon>
        <taxon>Myxococcales</taxon>
        <taxon>Cystobacterineae</taxon>
        <taxon>Archangiaceae</taxon>
        <taxon>Melittangium</taxon>
    </lineage>
</organism>
<evidence type="ECO:0000256" key="1">
    <source>
        <dbReference type="SAM" id="MobiDB-lite"/>
    </source>
</evidence>